<reference evidence="1 2" key="1">
    <citation type="journal article" date="2016" name="Sci. Rep.">
        <title>Draft genome sequencing and secretome analysis of fungal phytopathogen Ascochyta rabiei provides insight into the necrotrophic effector repertoire.</title>
        <authorList>
            <person name="Verma S."/>
            <person name="Gazara R.K."/>
            <person name="Nizam S."/>
            <person name="Parween S."/>
            <person name="Chattopadhyay D."/>
            <person name="Verma P.K."/>
        </authorList>
    </citation>
    <scope>NUCLEOTIDE SEQUENCE [LARGE SCALE GENOMIC DNA]</scope>
    <source>
        <strain evidence="1 2">ArDII</strain>
    </source>
</reference>
<comment type="caution">
    <text evidence="1">The sequence shown here is derived from an EMBL/GenBank/DDBJ whole genome shotgun (WGS) entry which is preliminary data.</text>
</comment>
<accession>A0A162ZNH5</accession>
<name>A0A162ZNH5_DIDRA</name>
<dbReference type="AlphaFoldDB" id="A0A162ZNH5"/>
<gene>
    <name evidence="1" type="ORF">ST47_g8135</name>
</gene>
<dbReference type="EMBL" id="JYNV01000271">
    <property type="protein sequence ID" value="KZM20720.1"/>
    <property type="molecule type" value="Genomic_DNA"/>
</dbReference>
<evidence type="ECO:0000313" key="2">
    <source>
        <dbReference type="Proteomes" id="UP000076837"/>
    </source>
</evidence>
<sequence length="343" mass="37513">MEGNAVNWTGARYDHSSGNKAQAGLKPGITLYVQSNGLSNASGTQIKAVGRSIYIEDSVACRYRAELCFCFGVLFIPIKATMRRRGSTFQTQQDGPFLARETEATRVVVLIDEQSVNYNALLAPNSPGICSGLSCDGKEVFLFKEFRDDVAATSPWKRKTTTAKANIRVKAMPKVFDATIAQITERKSSYNEIVVLVNTYLVGGDPSLLRLQRSFPSRLLKCWMTGTEDTAPECEVGFSKMAPLRALLDVLVQEVKGIRATNVKQMEPLKNYIGLHLTSDALETAIARLSVAPKIDDASLNIAQLFRLLFNLIGALGSGVDVRVVALGKTLEELRDGIDEELA</sequence>
<keyword evidence="2" id="KW-1185">Reference proteome</keyword>
<organism evidence="1 2">
    <name type="scientific">Didymella rabiei</name>
    <name type="common">Chickpea ascochyta blight fungus</name>
    <name type="synonym">Mycosphaerella rabiei</name>
    <dbReference type="NCBI Taxonomy" id="5454"/>
    <lineage>
        <taxon>Eukaryota</taxon>
        <taxon>Fungi</taxon>
        <taxon>Dikarya</taxon>
        <taxon>Ascomycota</taxon>
        <taxon>Pezizomycotina</taxon>
        <taxon>Dothideomycetes</taxon>
        <taxon>Pleosporomycetidae</taxon>
        <taxon>Pleosporales</taxon>
        <taxon>Pleosporineae</taxon>
        <taxon>Didymellaceae</taxon>
        <taxon>Ascochyta</taxon>
    </lineage>
</organism>
<proteinExistence type="predicted"/>
<protein>
    <submittedName>
        <fullName evidence="1">Uncharacterized protein</fullName>
    </submittedName>
</protein>
<dbReference type="Proteomes" id="UP000076837">
    <property type="component" value="Unassembled WGS sequence"/>
</dbReference>
<evidence type="ECO:0000313" key="1">
    <source>
        <dbReference type="EMBL" id="KZM20720.1"/>
    </source>
</evidence>